<dbReference type="Proteomes" id="UP000144876">
    <property type="component" value="Genome"/>
</dbReference>
<evidence type="ECO:0000313" key="2">
    <source>
        <dbReference type="EMBL" id="AIT55706.1"/>
    </source>
</evidence>
<organism evidence="2 3">
    <name type="scientific">Wallal virus</name>
    <dbReference type="NCBI Taxonomy" id="40061"/>
    <lineage>
        <taxon>Viruses</taxon>
        <taxon>Riboviria</taxon>
        <taxon>Orthornavirae</taxon>
        <taxon>Duplornaviricota</taxon>
        <taxon>Resentoviricetes</taxon>
        <taxon>Reovirales</taxon>
        <taxon>Sedoreoviridae</taxon>
        <taxon>Orbivirus</taxon>
        <taxon>Orbivirus betamitchellense</taxon>
    </lineage>
</organism>
<dbReference type="InterPro" id="IPR002630">
    <property type="entry name" value="Orbi_NS1"/>
</dbReference>
<proteinExistence type="predicted"/>
<protein>
    <recommendedName>
        <fullName evidence="1">Non-structural protein NS1</fullName>
    </recommendedName>
</protein>
<reference evidence="2 3" key="1">
    <citation type="journal article" date="2014" name="PLoS ONE">
        <title>Full genome characterization of the culicoides-borne marsupial orbiviruses: wallal virus, mudjinbarry virus and warrego viruses.</title>
        <authorList>
            <person name="Belaganahalli M.N."/>
            <person name="Maan S."/>
            <person name="Maan N.S."/>
            <person name="Pritchard I."/>
            <person name="Kirkland P.D."/>
            <person name="Brownlie J."/>
            <person name="Attoui H."/>
            <person name="Mertens P.P."/>
        </authorList>
    </citation>
    <scope>NUCLEOTIDE SEQUENCE [LARGE SCALE GENOMIC DNA]</scope>
    <source>
        <strain evidence="2">AUS1978/09</strain>
    </source>
</reference>
<evidence type="ECO:0000256" key="1">
    <source>
        <dbReference type="ARBA" id="ARBA00014071"/>
    </source>
</evidence>
<sequence length="557" mass="64820">MEDFLRRFRVSAGEASAVRTFFKVSNYYNCSHLKRDCLVGALCMKQDFQLLCERALANDDMQLADELIVMAQQTLLDRETFWVHMHNMTSLAPPDDIDRQIDDLMNRLKNMYWMHGMQQQAQALPALRDPYRVYIDDTTGTMPYFYVPVNQGQIPRIEATTRYRGCGVVFYRPTPEMDFVPHDLRALRRQLNDVRAAIQHEFPICPSTGKRCGVHRVVFLPYKMRVLLEREEFIHNFMRRVESDGWMVQNMRTDLERNLILQRFGVYPAGGEPIDAIFLKQIVIEGGVTNLIRMRVLNDGGESWLSWTFPYYLVRLALNGIITWDLVNNYIVGKEACQLCYLKNVHKIEDVHLFDVRSSAILGTSPARIGQNVAHCTDVEDVRNIVLNGKQQVMRFGNHWIVMTPYTSMESLLLLAQTIHRTARGNGGWGTPEWVQNMHLMSRVLFMWNNDPNFTGAMLRLYCFTCFGYIPRENGSICDWLDYGKFLNIILNRQPMSVDEEEACYSVMMQLAINSMYWGNRLKFVDNILEVEREDAAEVAVAALQYQEEVRRWDWGN</sequence>
<dbReference type="EMBL" id="KJ495749">
    <property type="protein sequence ID" value="AIT55706.1"/>
    <property type="molecule type" value="Genomic_RNA"/>
</dbReference>
<name>A0A097I4D5_9REOV</name>
<accession>A0A097I4D5</accession>
<dbReference type="Pfam" id="PF01718">
    <property type="entry name" value="Orbi_NS1"/>
    <property type="match status" value="1"/>
</dbReference>
<evidence type="ECO:0000313" key="3">
    <source>
        <dbReference type="Proteomes" id="UP000144876"/>
    </source>
</evidence>